<dbReference type="PhylomeDB" id="E9GIG2"/>
<feature type="domain" description="EGF-like" evidence="6">
    <location>
        <begin position="336"/>
        <end position="372"/>
    </location>
</feature>
<protein>
    <recommendedName>
        <fullName evidence="6">EGF-like domain-containing protein</fullName>
    </recommendedName>
</protein>
<evidence type="ECO:0000256" key="1">
    <source>
        <dbReference type="ARBA" id="ARBA00022536"/>
    </source>
</evidence>
<name>E9GIG2_DAPPU</name>
<dbReference type="HOGENOM" id="CLU_042965_0_0_1"/>
<dbReference type="KEGG" id="dpx:DAPPUDRAFT_303924"/>
<dbReference type="PANTHER" id="PTHR46513:SF13">
    <property type="entry name" value="EGF-LIKE DOMAIN-CONTAINING PROTEIN"/>
    <property type="match status" value="1"/>
</dbReference>
<keyword evidence="1 2" id="KW-0245">EGF-like domain</keyword>
<feature type="chain" id="PRO_5003241244" description="EGF-like domain-containing protein" evidence="5">
    <location>
        <begin position="23"/>
        <end position="495"/>
    </location>
</feature>
<dbReference type="AlphaFoldDB" id="E9GIG2"/>
<feature type="repeat" description="LDL-receptor class B" evidence="3">
    <location>
        <begin position="166"/>
        <end position="210"/>
    </location>
</feature>
<keyword evidence="5" id="KW-0732">Signal</keyword>
<dbReference type="Proteomes" id="UP000000305">
    <property type="component" value="Unassembled WGS sequence"/>
</dbReference>
<keyword evidence="4" id="KW-0472">Membrane</keyword>
<dbReference type="InterPro" id="IPR011042">
    <property type="entry name" value="6-blade_b-propeller_TolB-like"/>
</dbReference>
<evidence type="ECO:0000313" key="8">
    <source>
        <dbReference type="Proteomes" id="UP000000305"/>
    </source>
</evidence>
<dbReference type="PROSITE" id="PS00022">
    <property type="entry name" value="EGF_1"/>
    <property type="match status" value="1"/>
</dbReference>
<dbReference type="CDD" id="cd00054">
    <property type="entry name" value="EGF_CA"/>
    <property type="match status" value="1"/>
</dbReference>
<dbReference type="STRING" id="6669.E9GIG2"/>
<evidence type="ECO:0000256" key="2">
    <source>
        <dbReference type="PROSITE-ProRule" id="PRU00076"/>
    </source>
</evidence>
<feature type="disulfide bond" evidence="2">
    <location>
        <begin position="340"/>
        <end position="350"/>
    </location>
</feature>
<evidence type="ECO:0000313" key="7">
    <source>
        <dbReference type="EMBL" id="EFX80773.1"/>
    </source>
</evidence>
<evidence type="ECO:0000256" key="5">
    <source>
        <dbReference type="SAM" id="SignalP"/>
    </source>
</evidence>
<keyword evidence="2" id="KW-1015">Disulfide bond</keyword>
<dbReference type="Gene3D" id="2.120.10.30">
    <property type="entry name" value="TolB, C-terminal domain"/>
    <property type="match status" value="1"/>
</dbReference>
<keyword evidence="8" id="KW-1185">Reference proteome</keyword>
<dbReference type="EMBL" id="GL732546">
    <property type="protein sequence ID" value="EFX80773.1"/>
    <property type="molecule type" value="Genomic_DNA"/>
</dbReference>
<dbReference type="InterPro" id="IPR050778">
    <property type="entry name" value="Cueball_EGF_LRP_Nidogen"/>
</dbReference>
<dbReference type="PROSITE" id="PS50026">
    <property type="entry name" value="EGF_3"/>
    <property type="match status" value="1"/>
</dbReference>
<accession>E9GIG2</accession>
<dbReference type="InterPro" id="IPR000742">
    <property type="entry name" value="EGF"/>
</dbReference>
<feature type="disulfide bond" evidence="2">
    <location>
        <begin position="362"/>
        <end position="371"/>
    </location>
</feature>
<feature type="transmembrane region" description="Helical" evidence="4">
    <location>
        <begin position="415"/>
        <end position="435"/>
    </location>
</feature>
<dbReference type="PANTHER" id="PTHR46513">
    <property type="entry name" value="VITELLOGENIN RECEPTOR-LIKE PROTEIN-RELATED-RELATED"/>
    <property type="match status" value="1"/>
</dbReference>
<dbReference type="Gene3D" id="2.10.25.10">
    <property type="entry name" value="Laminin"/>
    <property type="match status" value="1"/>
</dbReference>
<dbReference type="InterPro" id="IPR000033">
    <property type="entry name" value="LDLR_classB_rpt"/>
</dbReference>
<gene>
    <name evidence="7" type="ORF">DAPPUDRAFT_303924</name>
</gene>
<dbReference type="FunCoup" id="E9GIG2">
    <property type="interactions" value="88"/>
</dbReference>
<dbReference type="PROSITE" id="PS01186">
    <property type="entry name" value="EGF_2"/>
    <property type="match status" value="1"/>
</dbReference>
<dbReference type="PROSITE" id="PS51120">
    <property type="entry name" value="LDLRB"/>
    <property type="match status" value="1"/>
</dbReference>
<evidence type="ECO:0000256" key="3">
    <source>
        <dbReference type="PROSITE-ProRule" id="PRU00461"/>
    </source>
</evidence>
<dbReference type="OMA" id="DRENETM"/>
<dbReference type="SUPFAM" id="SSF63825">
    <property type="entry name" value="YWTD domain"/>
    <property type="match status" value="1"/>
</dbReference>
<sequence length="495" mass="56317">MKFGGLFIFVALKLAAVVSVKQDDLIIAVGNKLEFLKDGSTYQTLALDSYNASKFSALAYDATTQKLFFSDIRHRHGHIFSVSLDSESRRNVEDIVEKKSNETVESLTYDPVDNVLLWTDGLNKSIRRIQIDHDRVHSEEKAGVEVVHFLEYDAKPRGLVSDPCTRMLYWTNIHNSRPTIERSFLNGSRREIVVETDLLLPNSLDLDVVEQRLYWAESLPNGYFHIERSFVNGTGRQEIYRGTGQFVVNLAVGVDYVYWSDYDHKKLWFLRKDGSSKRPLSLGTFRDPVMSVVLFRRQSIDCCLVSSSETCQPTKEVLVKSQPEVILESTSSKHDDVDICTGFCYHNGDCTILLNSVLRCSCPVGFSGDRCELLDGQSDAWSYDNPEVEEMDRENETMTLDQMSSSFETIAKTCIPITCFVLIAIFAIVKLRLFTTIFESLRRDKDDNAAVVQNLENCYKMCERPFPQLQAVNAPVPDNSWKQSGDRATLIENEF</sequence>
<reference evidence="7 8" key="1">
    <citation type="journal article" date="2011" name="Science">
        <title>The ecoresponsive genome of Daphnia pulex.</title>
        <authorList>
            <person name="Colbourne J.K."/>
            <person name="Pfrender M.E."/>
            <person name="Gilbert D."/>
            <person name="Thomas W.K."/>
            <person name="Tucker A."/>
            <person name="Oakley T.H."/>
            <person name="Tokishita S."/>
            <person name="Aerts A."/>
            <person name="Arnold G.J."/>
            <person name="Basu M.K."/>
            <person name="Bauer D.J."/>
            <person name="Caceres C.E."/>
            <person name="Carmel L."/>
            <person name="Casola C."/>
            <person name="Choi J.H."/>
            <person name="Detter J.C."/>
            <person name="Dong Q."/>
            <person name="Dusheyko S."/>
            <person name="Eads B.D."/>
            <person name="Frohlich T."/>
            <person name="Geiler-Samerotte K.A."/>
            <person name="Gerlach D."/>
            <person name="Hatcher P."/>
            <person name="Jogdeo S."/>
            <person name="Krijgsveld J."/>
            <person name="Kriventseva E.V."/>
            <person name="Kultz D."/>
            <person name="Laforsch C."/>
            <person name="Lindquist E."/>
            <person name="Lopez J."/>
            <person name="Manak J.R."/>
            <person name="Muller J."/>
            <person name="Pangilinan J."/>
            <person name="Patwardhan R.P."/>
            <person name="Pitluck S."/>
            <person name="Pritham E.J."/>
            <person name="Rechtsteiner A."/>
            <person name="Rho M."/>
            <person name="Rogozin I.B."/>
            <person name="Sakarya O."/>
            <person name="Salamov A."/>
            <person name="Schaack S."/>
            <person name="Shapiro H."/>
            <person name="Shiga Y."/>
            <person name="Skalitzky C."/>
            <person name="Smith Z."/>
            <person name="Souvorov A."/>
            <person name="Sung W."/>
            <person name="Tang Z."/>
            <person name="Tsuchiya D."/>
            <person name="Tu H."/>
            <person name="Vos H."/>
            <person name="Wang M."/>
            <person name="Wolf Y.I."/>
            <person name="Yamagata H."/>
            <person name="Yamada T."/>
            <person name="Ye Y."/>
            <person name="Shaw J.R."/>
            <person name="Andrews J."/>
            <person name="Crease T.J."/>
            <person name="Tang H."/>
            <person name="Lucas S.M."/>
            <person name="Robertson H.M."/>
            <person name="Bork P."/>
            <person name="Koonin E.V."/>
            <person name="Zdobnov E.M."/>
            <person name="Grigoriev I.V."/>
            <person name="Lynch M."/>
            <person name="Boore J.L."/>
        </authorList>
    </citation>
    <scope>NUCLEOTIDE SEQUENCE [LARGE SCALE GENOMIC DNA]</scope>
</reference>
<evidence type="ECO:0000256" key="4">
    <source>
        <dbReference type="SAM" id="Phobius"/>
    </source>
</evidence>
<feature type="signal peptide" evidence="5">
    <location>
        <begin position="1"/>
        <end position="22"/>
    </location>
</feature>
<dbReference type="InParanoid" id="E9GIG2"/>
<proteinExistence type="predicted"/>
<dbReference type="eggNOG" id="KOG1215">
    <property type="taxonomic scope" value="Eukaryota"/>
</dbReference>
<organism evidence="7 8">
    <name type="scientific">Daphnia pulex</name>
    <name type="common">Water flea</name>
    <dbReference type="NCBI Taxonomy" id="6669"/>
    <lineage>
        <taxon>Eukaryota</taxon>
        <taxon>Metazoa</taxon>
        <taxon>Ecdysozoa</taxon>
        <taxon>Arthropoda</taxon>
        <taxon>Crustacea</taxon>
        <taxon>Branchiopoda</taxon>
        <taxon>Diplostraca</taxon>
        <taxon>Cladocera</taxon>
        <taxon>Anomopoda</taxon>
        <taxon>Daphniidae</taxon>
        <taxon>Daphnia</taxon>
    </lineage>
</organism>
<dbReference type="SUPFAM" id="SSF57196">
    <property type="entry name" value="EGF/Laminin"/>
    <property type="match status" value="1"/>
</dbReference>
<evidence type="ECO:0000259" key="6">
    <source>
        <dbReference type="PROSITE" id="PS50026"/>
    </source>
</evidence>
<keyword evidence="4" id="KW-0812">Transmembrane</keyword>
<dbReference type="SMART" id="SM00135">
    <property type="entry name" value="LY"/>
    <property type="match status" value="5"/>
</dbReference>
<dbReference type="OrthoDB" id="382013at2759"/>
<keyword evidence="4" id="KW-1133">Transmembrane helix</keyword>
<comment type="caution">
    <text evidence="2">Lacks conserved residue(s) required for the propagation of feature annotation.</text>
</comment>